<dbReference type="RefSeq" id="WP_117331043.1">
    <property type="nucleotide sequence ID" value="NZ_QUWK01000011.1"/>
</dbReference>
<accession>A0A372MES7</accession>
<dbReference type="PANTHER" id="PTHR18964:SF149">
    <property type="entry name" value="BIFUNCTIONAL UDP-N-ACETYLGLUCOSAMINE 2-EPIMERASE_N-ACETYLMANNOSAMINE KINASE"/>
    <property type="match status" value="1"/>
</dbReference>
<dbReference type="Proteomes" id="UP000264002">
    <property type="component" value="Unassembled WGS sequence"/>
</dbReference>
<dbReference type="Pfam" id="PF12802">
    <property type="entry name" value="MarR_2"/>
    <property type="match status" value="1"/>
</dbReference>
<dbReference type="InterPro" id="IPR043129">
    <property type="entry name" value="ATPase_NBD"/>
</dbReference>
<protein>
    <submittedName>
        <fullName evidence="3">ROK family transcriptional regulator</fullName>
    </submittedName>
</protein>
<dbReference type="CDD" id="cd00090">
    <property type="entry name" value="HTH_ARSR"/>
    <property type="match status" value="1"/>
</dbReference>
<dbReference type="InterPro" id="IPR000835">
    <property type="entry name" value="HTH_MarR-typ"/>
</dbReference>
<reference evidence="3 4" key="2">
    <citation type="submission" date="2018-09" db="EMBL/GenBank/DDBJ databases">
        <title>Genome of Sphaerochaeta halotolerans strain 4-11.</title>
        <authorList>
            <person name="Nazina T.N."/>
            <person name="Sokolova D.S."/>
        </authorList>
    </citation>
    <scope>NUCLEOTIDE SEQUENCE [LARGE SCALE GENOMIC DNA]</scope>
    <source>
        <strain evidence="3 4">4-11</strain>
    </source>
</reference>
<feature type="domain" description="HTH marR-type" evidence="2">
    <location>
        <begin position="12"/>
        <end position="58"/>
    </location>
</feature>
<dbReference type="InterPro" id="IPR036388">
    <property type="entry name" value="WH-like_DNA-bd_sf"/>
</dbReference>
<organism evidence="3 4">
    <name type="scientific">Sphaerochaeta halotolerans</name>
    <dbReference type="NCBI Taxonomy" id="2293840"/>
    <lineage>
        <taxon>Bacteria</taxon>
        <taxon>Pseudomonadati</taxon>
        <taxon>Spirochaetota</taxon>
        <taxon>Spirochaetia</taxon>
        <taxon>Spirochaetales</taxon>
        <taxon>Sphaerochaetaceae</taxon>
        <taxon>Sphaerochaeta</taxon>
    </lineage>
</organism>
<dbReference type="SUPFAM" id="SSF53067">
    <property type="entry name" value="Actin-like ATPase domain"/>
    <property type="match status" value="1"/>
</dbReference>
<evidence type="ECO:0000256" key="1">
    <source>
        <dbReference type="ARBA" id="ARBA00006479"/>
    </source>
</evidence>
<name>A0A372MES7_9SPIR</name>
<dbReference type="EMBL" id="QUWK01000011">
    <property type="protein sequence ID" value="RFU94287.1"/>
    <property type="molecule type" value="Genomic_DNA"/>
</dbReference>
<dbReference type="AlphaFoldDB" id="A0A372MES7"/>
<dbReference type="SUPFAM" id="SSF46785">
    <property type="entry name" value="Winged helix' DNA-binding domain"/>
    <property type="match status" value="1"/>
</dbReference>
<dbReference type="GO" id="GO:0003700">
    <property type="term" value="F:DNA-binding transcription factor activity"/>
    <property type="evidence" value="ECO:0007669"/>
    <property type="project" value="InterPro"/>
</dbReference>
<dbReference type="Gene3D" id="3.30.420.40">
    <property type="match status" value="2"/>
</dbReference>
<dbReference type="InterPro" id="IPR000600">
    <property type="entry name" value="ROK"/>
</dbReference>
<evidence type="ECO:0000313" key="4">
    <source>
        <dbReference type="Proteomes" id="UP000264002"/>
    </source>
</evidence>
<dbReference type="Gene3D" id="1.10.10.10">
    <property type="entry name" value="Winged helix-like DNA-binding domain superfamily/Winged helix DNA-binding domain"/>
    <property type="match status" value="1"/>
</dbReference>
<dbReference type="PANTHER" id="PTHR18964">
    <property type="entry name" value="ROK (REPRESSOR, ORF, KINASE) FAMILY"/>
    <property type="match status" value="1"/>
</dbReference>
<dbReference type="InterPro" id="IPR036390">
    <property type="entry name" value="WH_DNA-bd_sf"/>
</dbReference>
<dbReference type="InterPro" id="IPR011991">
    <property type="entry name" value="ArsR-like_HTH"/>
</dbReference>
<dbReference type="Pfam" id="PF00480">
    <property type="entry name" value="ROK"/>
    <property type="match status" value="1"/>
</dbReference>
<reference evidence="4" key="1">
    <citation type="submission" date="2018-08" db="EMBL/GenBank/DDBJ databases">
        <authorList>
            <person name="Grouzdev D.S."/>
            <person name="Krutkina M.S."/>
        </authorList>
    </citation>
    <scope>NUCLEOTIDE SEQUENCE [LARGE SCALE GENOMIC DNA]</scope>
    <source>
        <strain evidence="4">4-11</strain>
    </source>
</reference>
<comment type="caution">
    <text evidence="3">The sequence shown here is derived from an EMBL/GenBank/DDBJ whole genome shotgun (WGS) entry which is preliminary data.</text>
</comment>
<keyword evidence="4" id="KW-1185">Reference proteome</keyword>
<evidence type="ECO:0000259" key="2">
    <source>
        <dbReference type="Pfam" id="PF12802"/>
    </source>
</evidence>
<proteinExistence type="inferred from homology"/>
<gene>
    <name evidence="3" type="ORF">DYP60_10890</name>
</gene>
<sequence length="376" mass="41295">MQFSTPSSARTINRLRVLNLLAREGEFSRADIARRLTLNKPSTSEIVEQLLQEGLVEEKGKAKTANGRRPTTLALQQGSRLVLGVELGSKNTCFTLSDLLGNVLRFERIPTPIKPDAQEHGLTIIKTCLKMRRITKTPIAGITVATSAQISNDSLSILRHDHWPWENVPLAKAISEYTQTPAILVHSMRAMVEAEQWFAGEDQKSFLYVNWGEHISGALVQDNTIVGEKSRFGHLPVRQTGLCRCGGIGCLETVAAGWALSERFAGTSVKDLAQSQDPKVVQALQEAAEAMGIALTSASAITGCNKIILGGGVSNLPDHYISLLQQYYQQHTHHSLANIPVVRSQLKDRSTVLGSVAVALDRWVFQRRMLQTMQGL</sequence>
<comment type="similarity">
    <text evidence="1">Belongs to the ROK (NagC/XylR) family.</text>
</comment>
<evidence type="ECO:0000313" key="3">
    <source>
        <dbReference type="EMBL" id="RFU94287.1"/>
    </source>
</evidence>